<protein>
    <recommendedName>
        <fullName evidence="3">C-type lectin domain-containing protein</fullName>
    </recommendedName>
</protein>
<dbReference type="AlphaFoldDB" id="A0A0K2TWB1"/>
<dbReference type="EMBL" id="HACA01012923">
    <property type="protein sequence ID" value="CDW30284.1"/>
    <property type="molecule type" value="Transcribed_RNA"/>
</dbReference>
<evidence type="ECO:0000256" key="1">
    <source>
        <dbReference type="SAM" id="SignalP"/>
    </source>
</evidence>
<sequence>MLRDFSYLVVTLLLLNLFSFGNCLNTLFDNIQYQYPYCRKPYVKIGSQCLFFSRPYEPWGITSTWKEAYLNFYDAVALCKIVGGGKLASQVTDYDSAKQHCLYVRGGCAPSLIRKGYDKCYQWSPIDGSELQIPCRRWEVEMRFICEDIK</sequence>
<feature type="signal peptide" evidence="1">
    <location>
        <begin position="1"/>
        <end position="23"/>
    </location>
</feature>
<name>A0A0K2TWB1_LEPSM</name>
<evidence type="ECO:0008006" key="3">
    <source>
        <dbReference type="Google" id="ProtNLM"/>
    </source>
</evidence>
<proteinExistence type="predicted"/>
<feature type="chain" id="PRO_5005488167" description="C-type lectin domain-containing protein" evidence="1">
    <location>
        <begin position="24"/>
        <end position="150"/>
    </location>
</feature>
<evidence type="ECO:0000313" key="2">
    <source>
        <dbReference type="EMBL" id="CDW30284.1"/>
    </source>
</evidence>
<accession>A0A0K2TWB1</accession>
<organism evidence="2">
    <name type="scientific">Lepeophtheirus salmonis</name>
    <name type="common">Salmon louse</name>
    <name type="synonym">Caligus salmonis</name>
    <dbReference type="NCBI Taxonomy" id="72036"/>
    <lineage>
        <taxon>Eukaryota</taxon>
        <taxon>Metazoa</taxon>
        <taxon>Ecdysozoa</taxon>
        <taxon>Arthropoda</taxon>
        <taxon>Crustacea</taxon>
        <taxon>Multicrustacea</taxon>
        <taxon>Hexanauplia</taxon>
        <taxon>Copepoda</taxon>
        <taxon>Siphonostomatoida</taxon>
        <taxon>Caligidae</taxon>
        <taxon>Lepeophtheirus</taxon>
    </lineage>
</organism>
<dbReference type="OrthoDB" id="6372906at2759"/>
<keyword evidence="1" id="KW-0732">Signal</keyword>
<reference evidence="2" key="1">
    <citation type="submission" date="2014-05" db="EMBL/GenBank/DDBJ databases">
        <authorList>
            <person name="Chronopoulou M."/>
        </authorList>
    </citation>
    <scope>NUCLEOTIDE SEQUENCE</scope>
    <source>
        <tissue evidence="2">Whole organism</tissue>
    </source>
</reference>